<reference evidence="6" key="1">
    <citation type="submission" date="2021-01" db="EMBL/GenBank/DDBJ databases">
        <authorList>
            <person name="Corre E."/>
            <person name="Pelletier E."/>
            <person name="Niang G."/>
            <person name="Scheremetjew M."/>
            <person name="Finn R."/>
            <person name="Kale V."/>
            <person name="Holt S."/>
            <person name="Cochrane G."/>
            <person name="Meng A."/>
            <person name="Brown T."/>
            <person name="Cohen L."/>
        </authorList>
    </citation>
    <scope>NUCLEOTIDE SEQUENCE</scope>
    <source>
        <strain evidence="6">CCMP3105</strain>
    </source>
</reference>
<dbReference type="Gene3D" id="1.25.40.20">
    <property type="entry name" value="Ankyrin repeat-containing domain"/>
    <property type="match status" value="1"/>
</dbReference>
<dbReference type="InterPro" id="IPR026590">
    <property type="entry name" value="Ssirtuin_cat_dom"/>
</dbReference>
<keyword evidence="2" id="KW-0520">NAD</keyword>
<dbReference type="PRINTS" id="PR01415">
    <property type="entry name" value="ANKYRIN"/>
</dbReference>
<feature type="repeat" description="ANK" evidence="3">
    <location>
        <begin position="187"/>
        <end position="220"/>
    </location>
</feature>
<proteinExistence type="predicted"/>
<dbReference type="InterPro" id="IPR050134">
    <property type="entry name" value="NAD-dep_sirtuin_deacylases"/>
</dbReference>
<evidence type="ECO:0000313" key="6">
    <source>
        <dbReference type="EMBL" id="CAE4622367.1"/>
    </source>
</evidence>
<dbReference type="InterPro" id="IPR002110">
    <property type="entry name" value="Ankyrin_rpt"/>
</dbReference>
<comment type="caution">
    <text evidence="4">Lacks conserved residue(s) required for the propagation of feature annotation.</text>
</comment>
<feature type="repeat" description="ANK" evidence="3">
    <location>
        <begin position="120"/>
        <end position="152"/>
    </location>
</feature>
<dbReference type="SUPFAM" id="SSF52467">
    <property type="entry name" value="DHS-like NAD/FAD-binding domain"/>
    <property type="match status" value="1"/>
</dbReference>
<evidence type="ECO:0000259" key="5">
    <source>
        <dbReference type="PROSITE" id="PS50305"/>
    </source>
</evidence>
<dbReference type="GO" id="GO:0017136">
    <property type="term" value="F:histone deacetylase activity, NAD-dependent"/>
    <property type="evidence" value="ECO:0007669"/>
    <property type="project" value="TreeGrafter"/>
</dbReference>
<evidence type="ECO:0000256" key="4">
    <source>
        <dbReference type="PROSITE-ProRule" id="PRU00236"/>
    </source>
</evidence>
<accession>A0A7S4RRX8</accession>
<feature type="repeat" description="ANK" evidence="3">
    <location>
        <begin position="87"/>
        <end position="119"/>
    </location>
</feature>
<sequence>MSASMAGGPRTRGCLALLAGASAAVALAVARRRRRLAALGSAVPECDLLGVLLGDWPLLHLLAHRGLARLLRSVLPLCRPGAAASDARWTALHCAASAGHVECVEPLLRAGGHVDERDALGHTALAMAAARGHTDVALRLLAARADASAGPRGGVTPLLLASAHGDAVLVSALLERKAEPEEAQTKNGSTPLLAACKGPRGLPAVRPLLEAGAEANAACRGARTTPLMLLAEWRGKPGAAGRADEGRGAVPAAEAAALLLKHGADPYLVDHFGLSALHRACRDGDLELVAALCAGGAQPAEQDNDGMYPLQVLCQRCVDNVQEESELVDIGLRPLLAAEPRAATLLDFGDASALHMLCQFIALRTQDSAKGVYVEPPLKCLRELLAAKADVSLEEEGGWTAPHFLAGPAQEGVRACKEALAVLQAEAHAEPGFWEGFDASKPRNKSNTKYLARRGGHHRLPPEDRFDVLRGDVSLAGIAARLREGRSRRVVVLLGAGASTAAGIPDFRSAGGLWTIETTKDLFSWPGFLAQPEAFWRKAFELFEGRQPTKVHKLLAELGERDLLVRAYTQNIDGLEEAAGVPSEMVVECHGTMRRAICCGNAGHRTMAAKDIMADAQRADAGGTPWEAPRCSVCGELMRPDIVFFGEGLPQAYHRHWGQDLQTCDLLLVIGTSLTVYPVAGLVKQVSKMGTALQVGPLVPRLLINRERAGVWRERGSENYRDACWEGDCDAGAEEFARLLGWTLA</sequence>
<gene>
    <name evidence="6" type="ORF">AMON00008_LOCUS39217</name>
</gene>
<evidence type="ECO:0000256" key="1">
    <source>
        <dbReference type="ARBA" id="ARBA00022679"/>
    </source>
</evidence>
<dbReference type="InterPro" id="IPR026591">
    <property type="entry name" value="Sirtuin_cat_small_dom_sf"/>
</dbReference>
<dbReference type="AlphaFoldDB" id="A0A7S4RRX8"/>
<protein>
    <recommendedName>
        <fullName evidence="5">Deacetylase sirtuin-type domain-containing protein</fullName>
    </recommendedName>
</protein>
<feature type="domain" description="Deacetylase sirtuin-type" evidence="5">
    <location>
        <begin position="468"/>
        <end position="743"/>
    </location>
</feature>
<dbReference type="GO" id="GO:0005634">
    <property type="term" value="C:nucleus"/>
    <property type="evidence" value="ECO:0007669"/>
    <property type="project" value="TreeGrafter"/>
</dbReference>
<keyword evidence="3" id="KW-0040">ANK repeat</keyword>
<dbReference type="EMBL" id="HBNR01055765">
    <property type="protein sequence ID" value="CAE4622367.1"/>
    <property type="molecule type" value="Transcribed_RNA"/>
</dbReference>
<dbReference type="PROSITE" id="PS50088">
    <property type="entry name" value="ANK_REPEAT"/>
    <property type="match status" value="5"/>
</dbReference>
<evidence type="ECO:0000256" key="3">
    <source>
        <dbReference type="PROSITE-ProRule" id="PRU00023"/>
    </source>
</evidence>
<dbReference type="PANTHER" id="PTHR11085">
    <property type="entry name" value="NAD-DEPENDENT PROTEIN DEACYLASE SIRTUIN-5, MITOCHONDRIAL-RELATED"/>
    <property type="match status" value="1"/>
</dbReference>
<dbReference type="Pfam" id="PF02146">
    <property type="entry name" value="SIR2"/>
    <property type="match status" value="1"/>
</dbReference>
<dbReference type="InterPro" id="IPR036770">
    <property type="entry name" value="Ankyrin_rpt-contain_sf"/>
</dbReference>
<name>A0A7S4RRX8_9DINO</name>
<dbReference type="SMART" id="SM00248">
    <property type="entry name" value="ANK"/>
    <property type="match status" value="7"/>
</dbReference>
<organism evidence="6">
    <name type="scientific">Alexandrium monilatum</name>
    <dbReference type="NCBI Taxonomy" id="311494"/>
    <lineage>
        <taxon>Eukaryota</taxon>
        <taxon>Sar</taxon>
        <taxon>Alveolata</taxon>
        <taxon>Dinophyceae</taxon>
        <taxon>Gonyaulacales</taxon>
        <taxon>Pyrocystaceae</taxon>
        <taxon>Alexandrium</taxon>
    </lineage>
</organism>
<evidence type="ECO:0000256" key="2">
    <source>
        <dbReference type="ARBA" id="ARBA00023027"/>
    </source>
</evidence>
<dbReference type="PROSITE" id="PS50305">
    <property type="entry name" value="SIRTUIN"/>
    <property type="match status" value="1"/>
</dbReference>
<dbReference type="PANTHER" id="PTHR11085:SF10">
    <property type="entry name" value="NAD-DEPENDENT PROTEIN DEACYLASE SIRTUIN-5, MITOCHONDRIAL-RELATED"/>
    <property type="match status" value="1"/>
</dbReference>
<dbReference type="InterPro" id="IPR029035">
    <property type="entry name" value="DHS-like_NAD/FAD-binding_dom"/>
</dbReference>
<dbReference type="Gene3D" id="3.40.50.1220">
    <property type="entry name" value="TPP-binding domain"/>
    <property type="match status" value="1"/>
</dbReference>
<dbReference type="PROSITE" id="PS50297">
    <property type="entry name" value="ANK_REP_REGION"/>
    <property type="match status" value="1"/>
</dbReference>
<feature type="repeat" description="ANK" evidence="3">
    <location>
        <begin position="272"/>
        <end position="304"/>
    </location>
</feature>
<feature type="repeat" description="ANK" evidence="3">
    <location>
        <begin position="153"/>
        <end position="185"/>
    </location>
</feature>
<dbReference type="GO" id="GO:0070403">
    <property type="term" value="F:NAD+ binding"/>
    <property type="evidence" value="ECO:0007669"/>
    <property type="project" value="InterPro"/>
</dbReference>
<keyword evidence="1" id="KW-0808">Transferase</keyword>
<dbReference type="Gene3D" id="3.30.1600.10">
    <property type="entry name" value="SIR2/SIRT2 'Small Domain"/>
    <property type="match status" value="1"/>
</dbReference>
<dbReference type="Pfam" id="PF12796">
    <property type="entry name" value="Ank_2"/>
    <property type="match status" value="2"/>
</dbReference>
<dbReference type="InterPro" id="IPR003000">
    <property type="entry name" value="Sirtuin"/>
</dbReference>
<dbReference type="SUPFAM" id="SSF48403">
    <property type="entry name" value="Ankyrin repeat"/>
    <property type="match status" value="1"/>
</dbReference>